<gene>
    <name evidence="1" type="ORF">TH63_04820</name>
</gene>
<dbReference type="KEGG" id="ruf:TH63_04820"/>
<reference evidence="1 2" key="1">
    <citation type="submission" date="2015-01" db="EMBL/GenBank/DDBJ databases">
        <title>Rufibacter sp./DG31D/ whole genome sequencing.</title>
        <authorList>
            <person name="Kim M.K."/>
            <person name="Srinivasan S."/>
            <person name="Lee J.-J."/>
        </authorList>
    </citation>
    <scope>NUCLEOTIDE SEQUENCE [LARGE SCALE GENOMIC DNA]</scope>
    <source>
        <strain evidence="1 2">DG31D</strain>
    </source>
</reference>
<name>A0A0H4VHF4_9BACT</name>
<evidence type="ECO:0000313" key="2">
    <source>
        <dbReference type="Proteomes" id="UP000036458"/>
    </source>
</evidence>
<accession>A0A0H4VHF4</accession>
<protein>
    <submittedName>
        <fullName evidence="1">Uncharacterized protein</fullName>
    </submittedName>
</protein>
<dbReference type="Proteomes" id="UP000036458">
    <property type="component" value="Chromosome"/>
</dbReference>
<dbReference type="STRING" id="1379910.TH63_04820"/>
<dbReference type="PATRIC" id="fig|1379910.4.peg.1047"/>
<dbReference type="AlphaFoldDB" id="A0A0H4VHF4"/>
<sequence>MLDAKDQEILQLKAALQTKIQMVEELNQRVLVVERNNEGNKQLNKKLISEIVRKQQDIEWYKRTYEKRSLIGYIKEKIFKKA</sequence>
<keyword evidence="2" id="KW-1185">Reference proteome</keyword>
<evidence type="ECO:0000313" key="1">
    <source>
        <dbReference type="EMBL" id="AKQ45110.1"/>
    </source>
</evidence>
<organism evidence="1 2">
    <name type="scientific">Rufibacter radiotolerans</name>
    <dbReference type="NCBI Taxonomy" id="1379910"/>
    <lineage>
        <taxon>Bacteria</taxon>
        <taxon>Pseudomonadati</taxon>
        <taxon>Bacteroidota</taxon>
        <taxon>Cytophagia</taxon>
        <taxon>Cytophagales</taxon>
        <taxon>Hymenobacteraceae</taxon>
        <taxon>Rufibacter</taxon>
    </lineage>
</organism>
<proteinExistence type="predicted"/>
<dbReference type="EMBL" id="CP010777">
    <property type="protein sequence ID" value="AKQ45110.1"/>
    <property type="molecule type" value="Genomic_DNA"/>
</dbReference>